<name>A0A2A5B5N3_9GAMM</name>
<dbReference type="EMBL" id="NVVJ01000009">
    <property type="protein sequence ID" value="PCJ26849.1"/>
    <property type="molecule type" value="Genomic_DNA"/>
</dbReference>
<organism evidence="2 3">
    <name type="scientific">SAR86 cluster bacterium</name>
    <dbReference type="NCBI Taxonomy" id="2030880"/>
    <lineage>
        <taxon>Bacteria</taxon>
        <taxon>Pseudomonadati</taxon>
        <taxon>Pseudomonadota</taxon>
        <taxon>Gammaproteobacteria</taxon>
        <taxon>SAR86 cluster</taxon>
    </lineage>
</organism>
<dbReference type="Pfam" id="PF07589">
    <property type="entry name" value="PEP-CTERM"/>
    <property type="match status" value="1"/>
</dbReference>
<dbReference type="AlphaFoldDB" id="A0A2A5B5N3"/>
<reference evidence="3" key="1">
    <citation type="submission" date="2017-08" db="EMBL/GenBank/DDBJ databases">
        <title>A dynamic microbial community with high functional redundancy inhabits the cold, oxic subseafloor aquifer.</title>
        <authorList>
            <person name="Tully B.J."/>
            <person name="Wheat C.G."/>
            <person name="Glazer B.T."/>
            <person name="Huber J.A."/>
        </authorList>
    </citation>
    <scope>NUCLEOTIDE SEQUENCE [LARGE SCALE GENOMIC DNA]</scope>
</reference>
<feature type="domain" description="Ice-binding protein C-terminal" evidence="1">
    <location>
        <begin position="291"/>
        <end position="314"/>
    </location>
</feature>
<evidence type="ECO:0000313" key="2">
    <source>
        <dbReference type="EMBL" id="PCJ26849.1"/>
    </source>
</evidence>
<gene>
    <name evidence="2" type="ORF">COA96_04270</name>
</gene>
<comment type="caution">
    <text evidence="2">The sequence shown here is derived from an EMBL/GenBank/DDBJ whole genome shotgun (WGS) entry which is preliminary data.</text>
</comment>
<sequence>MKLIFSKISGKHLTLSVLSLFLSIGASFANAVSIDLISLINNSDADETSTITNFQGKLRGHAEFHTDFNVGPVQTIGSDLTFTSQFQWYNGLEVSKGYLAETHSRFIAYDIFFTVKDDLNEGYFLSIDSLMQGYTTASWSSENTNQSLFGSRATGSTVASRIDTDLNDGIDTLSTQIVPNTQVNDLTMIQVGDSRADSNTAFDHDLAILDKTFLAGDFVGTRSFALGFTRGSYGTYVFLDNYGLGQASINFGLNNTLSQLNLTGQAQAGDLGNSDLGHFVTINVTPTNPASVPEPATLPLLGLSLACLGLRLRKQRYSTDLSKA</sequence>
<accession>A0A2A5B5N3</accession>
<dbReference type="Proteomes" id="UP000218327">
    <property type="component" value="Unassembled WGS sequence"/>
</dbReference>
<evidence type="ECO:0000259" key="1">
    <source>
        <dbReference type="Pfam" id="PF07589"/>
    </source>
</evidence>
<dbReference type="NCBIfam" id="TIGR02595">
    <property type="entry name" value="PEP_CTERM"/>
    <property type="match status" value="1"/>
</dbReference>
<dbReference type="InterPro" id="IPR013424">
    <property type="entry name" value="Ice-binding_C"/>
</dbReference>
<protein>
    <recommendedName>
        <fullName evidence="1">Ice-binding protein C-terminal domain-containing protein</fullName>
    </recommendedName>
</protein>
<evidence type="ECO:0000313" key="3">
    <source>
        <dbReference type="Proteomes" id="UP000218327"/>
    </source>
</evidence>
<proteinExistence type="predicted"/>